<dbReference type="GO" id="GO:0003697">
    <property type="term" value="F:single-stranded DNA binding"/>
    <property type="evidence" value="ECO:0007669"/>
    <property type="project" value="InterPro"/>
</dbReference>
<comment type="caution">
    <text evidence="1">The sequence shown here is derived from an EMBL/GenBank/DDBJ whole genome shotgun (WGS) entry which is preliminary data.</text>
</comment>
<name>A0A8I1GH76_9HYPH</name>
<dbReference type="InterPro" id="IPR036590">
    <property type="entry name" value="SRAP-like"/>
</dbReference>
<reference evidence="1 2" key="1">
    <citation type="submission" date="2020-12" db="EMBL/GenBank/DDBJ databases">
        <title>Revised draft genomes of Rhodomicrobium vannielii ATCC 17100 and Rhodomicrobium udaipurense JA643.</title>
        <authorList>
            <person name="Conners E.M."/>
            <person name="Davenport E.J."/>
            <person name="Bose A."/>
        </authorList>
    </citation>
    <scope>NUCLEOTIDE SEQUENCE [LARGE SCALE GENOMIC DNA]</scope>
    <source>
        <strain evidence="1 2">JA643</strain>
    </source>
</reference>
<organism evidence="1 2">
    <name type="scientific">Rhodomicrobium udaipurense</name>
    <dbReference type="NCBI Taxonomy" id="1202716"/>
    <lineage>
        <taxon>Bacteria</taxon>
        <taxon>Pseudomonadati</taxon>
        <taxon>Pseudomonadota</taxon>
        <taxon>Alphaproteobacteria</taxon>
        <taxon>Hyphomicrobiales</taxon>
        <taxon>Hyphomicrobiaceae</taxon>
        <taxon>Rhodomicrobium</taxon>
    </lineage>
</organism>
<dbReference type="SUPFAM" id="SSF143081">
    <property type="entry name" value="BB1717-like"/>
    <property type="match status" value="1"/>
</dbReference>
<gene>
    <name evidence="1" type="ORF">JDN41_16785</name>
</gene>
<accession>A0A8I1GH76</accession>
<keyword evidence="2" id="KW-1185">Reference proteome</keyword>
<protein>
    <submittedName>
        <fullName evidence="1">SOS response-associated peptidase family protein</fullName>
    </submittedName>
</protein>
<dbReference type="Proteomes" id="UP000623250">
    <property type="component" value="Unassembled WGS sequence"/>
</dbReference>
<sequence length="178" mass="19676">MGARELGMCGRFTQNFTWAELHALYRLTNDAIPNLRVSWNIAPTQDVGVIVREEGGRSYKMMRWGLVPMWAKDIKIGNQDQCAHRNGGGKRAAASFQSRGFMNGAPLKFREKRSLRRNPRSALAHAGDAGQIRLRAVACRRKPVIDSGLDAAVTVRPVSPKMNSPKYNAPDCVEGLVA</sequence>
<dbReference type="EMBL" id="JAEMUK010000090">
    <property type="protein sequence ID" value="MBJ7545209.1"/>
    <property type="molecule type" value="Genomic_DNA"/>
</dbReference>
<dbReference type="AlphaFoldDB" id="A0A8I1GH76"/>
<proteinExistence type="predicted"/>
<dbReference type="GO" id="GO:0106300">
    <property type="term" value="P:protein-DNA covalent cross-linking repair"/>
    <property type="evidence" value="ECO:0007669"/>
    <property type="project" value="InterPro"/>
</dbReference>
<evidence type="ECO:0000313" key="1">
    <source>
        <dbReference type="EMBL" id="MBJ7545209.1"/>
    </source>
</evidence>
<dbReference type="Gene3D" id="3.90.1680.10">
    <property type="entry name" value="SOS response associated peptidase-like"/>
    <property type="match status" value="1"/>
</dbReference>
<dbReference type="Pfam" id="PF02586">
    <property type="entry name" value="SRAP"/>
    <property type="match status" value="1"/>
</dbReference>
<evidence type="ECO:0000313" key="2">
    <source>
        <dbReference type="Proteomes" id="UP000623250"/>
    </source>
</evidence>
<dbReference type="InterPro" id="IPR003738">
    <property type="entry name" value="SRAP"/>
</dbReference>